<dbReference type="Proteomes" id="UP000269154">
    <property type="component" value="Unassembled WGS sequence"/>
</dbReference>
<evidence type="ECO:0000313" key="1">
    <source>
        <dbReference type="EMBL" id="RQH31811.1"/>
    </source>
</evidence>
<organism evidence="1 2">
    <name type="scientific">Okeania hirsuta</name>
    <dbReference type="NCBI Taxonomy" id="1458930"/>
    <lineage>
        <taxon>Bacteria</taxon>
        <taxon>Bacillati</taxon>
        <taxon>Cyanobacteriota</taxon>
        <taxon>Cyanophyceae</taxon>
        <taxon>Oscillatoriophycideae</taxon>
        <taxon>Oscillatoriales</taxon>
        <taxon>Microcoleaceae</taxon>
        <taxon>Okeania</taxon>
    </lineage>
</organism>
<dbReference type="OrthoDB" id="510859at2"/>
<reference evidence="1 2" key="1">
    <citation type="journal article" date="2018" name="ACS Chem. Biol.">
        <title>Ketoreductase domain dysfunction expands chemodiversity: malyngamide biosynthesis in the cyanobacterium Okeania hirsuta.</title>
        <authorList>
            <person name="Moss N.A."/>
            <person name="Leao T."/>
            <person name="Rankin M."/>
            <person name="McCullough T.M."/>
            <person name="Qu P."/>
            <person name="Korobeynikov A."/>
            <person name="Smith J.L."/>
            <person name="Gerwick L."/>
            <person name="Gerwick W.H."/>
        </authorList>
    </citation>
    <scope>NUCLEOTIDE SEQUENCE [LARGE SCALE GENOMIC DNA]</scope>
    <source>
        <strain evidence="1 2">PAB10Feb10-1</strain>
    </source>
</reference>
<proteinExistence type="predicted"/>
<protein>
    <submittedName>
        <fullName evidence="1">Uncharacterized protein</fullName>
    </submittedName>
</protein>
<sequence length="179" mass="21161">MTEESELVQLIIENFSEILRYLQQQYDELPPELKKVVESIPDFLSDLETDSQLINKREVYEIIAEFLQKNLNEELPLCLDATHIICEENDPRLLKERTGDAEKLAEDAKELILSIKVHYELLKNLTYNRKTEFFYHKKNQPAVKKVEEELDWDRIPGDVRSSYLIEGQKISTFKLYPIE</sequence>
<gene>
    <name evidence="1" type="ORF">D5R40_22990</name>
</gene>
<dbReference type="AlphaFoldDB" id="A0A3N6NX14"/>
<dbReference type="RefSeq" id="WP_124143684.1">
    <property type="nucleotide sequence ID" value="NZ_CAWOKI010000326.1"/>
</dbReference>
<keyword evidence="2" id="KW-1185">Reference proteome</keyword>
<comment type="caution">
    <text evidence="1">The sequence shown here is derived from an EMBL/GenBank/DDBJ whole genome shotgun (WGS) entry which is preliminary data.</text>
</comment>
<name>A0A3N6NX14_9CYAN</name>
<dbReference type="EMBL" id="RCBY01000164">
    <property type="protein sequence ID" value="RQH31811.1"/>
    <property type="molecule type" value="Genomic_DNA"/>
</dbReference>
<accession>A0A3N6NX14</accession>
<evidence type="ECO:0000313" key="2">
    <source>
        <dbReference type="Proteomes" id="UP000269154"/>
    </source>
</evidence>